<sequence length="67" mass="7672">MMLYRCSRSRILEYTSEGSAPLLCDAREDSCSFTLIYPTLRELYFEASRPLALPHWPSAGTYQPLPV</sequence>
<organism evidence="1 2">
    <name type="scientific">Hibiscus sabdariffa</name>
    <name type="common">roselle</name>
    <dbReference type="NCBI Taxonomy" id="183260"/>
    <lineage>
        <taxon>Eukaryota</taxon>
        <taxon>Viridiplantae</taxon>
        <taxon>Streptophyta</taxon>
        <taxon>Embryophyta</taxon>
        <taxon>Tracheophyta</taxon>
        <taxon>Spermatophyta</taxon>
        <taxon>Magnoliopsida</taxon>
        <taxon>eudicotyledons</taxon>
        <taxon>Gunneridae</taxon>
        <taxon>Pentapetalae</taxon>
        <taxon>rosids</taxon>
        <taxon>malvids</taxon>
        <taxon>Malvales</taxon>
        <taxon>Malvaceae</taxon>
        <taxon>Malvoideae</taxon>
        <taxon>Hibiscus</taxon>
    </lineage>
</organism>
<name>A0ABR2BFM3_9ROSI</name>
<evidence type="ECO:0000313" key="1">
    <source>
        <dbReference type="EMBL" id="KAK8505955.1"/>
    </source>
</evidence>
<accession>A0ABR2BFM3</accession>
<reference evidence="1 2" key="1">
    <citation type="journal article" date="2024" name="G3 (Bethesda)">
        <title>Genome assembly of Hibiscus sabdariffa L. provides insights into metabolisms of medicinal natural products.</title>
        <authorList>
            <person name="Kim T."/>
        </authorList>
    </citation>
    <scope>NUCLEOTIDE SEQUENCE [LARGE SCALE GENOMIC DNA]</scope>
    <source>
        <strain evidence="1">TK-2024</strain>
        <tissue evidence="1">Old leaves</tissue>
    </source>
</reference>
<dbReference type="EMBL" id="JBBPBM010000120">
    <property type="protein sequence ID" value="KAK8505955.1"/>
    <property type="molecule type" value="Genomic_DNA"/>
</dbReference>
<dbReference type="Proteomes" id="UP001472677">
    <property type="component" value="Unassembled WGS sequence"/>
</dbReference>
<evidence type="ECO:0000313" key="2">
    <source>
        <dbReference type="Proteomes" id="UP001472677"/>
    </source>
</evidence>
<protein>
    <submittedName>
        <fullName evidence="1">Uncharacterized protein</fullName>
    </submittedName>
</protein>
<comment type="caution">
    <text evidence="1">The sequence shown here is derived from an EMBL/GenBank/DDBJ whole genome shotgun (WGS) entry which is preliminary data.</text>
</comment>
<gene>
    <name evidence="1" type="ORF">V6N12_074018</name>
</gene>
<proteinExistence type="predicted"/>
<keyword evidence="2" id="KW-1185">Reference proteome</keyword>